<protein>
    <recommendedName>
        <fullName evidence="3">Anti-sigma factor</fullName>
    </recommendedName>
</protein>
<feature type="transmembrane region" description="Helical" evidence="1">
    <location>
        <begin position="44"/>
        <end position="64"/>
    </location>
</feature>
<gene>
    <name evidence="2" type="ORF">MNBD_BACTEROID06-1650</name>
</gene>
<dbReference type="EMBL" id="UOES01000128">
    <property type="protein sequence ID" value="VAW26675.1"/>
    <property type="molecule type" value="Genomic_DNA"/>
</dbReference>
<evidence type="ECO:0000313" key="2">
    <source>
        <dbReference type="EMBL" id="VAW26675.1"/>
    </source>
</evidence>
<sequence length="177" mass="20857">MQDDLEKFVKEHRDGFDDLSPDENVWKGIHKELSFNVRSKQKMFVWQAAAVILFAFSIGLTLYINKDMLAPNENAVVYEHDTEFIEAEYYYVSVINTRQQLIKTVAKTYPEVENDFESDWEILDKSYKKLKQEYEKNQNEEIRSALLQNLRARIGLLDRQVEVLEQIKKASNNSIDI</sequence>
<accession>A0A3B0U707</accession>
<proteinExistence type="predicted"/>
<keyword evidence="1" id="KW-1133">Transmembrane helix</keyword>
<dbReference type="AlphaFoldDB" id="A0A3B0U707"/>
<evidence type="ECO:0008006" key="3">
    <source>
        <dbReference type="Google" id="ProtNLM"/>
    </source>
</evidence>
<keyword evidence="1" id="KW-0472">Membrane</keyword>
<evidence type="ECO:0000256" key="1">
    <source>
        <dbReference type="SAM" id="Phobius"/>
    </source>
</evidence>
<name>A0A3B0U707_9ZZZZ</name>
<keyword evidence="1" id="KW-0812">Transmembrane</keyword>
<organism evidence="2">
    <name type="scientific">hydrothermal vent metagenome</name>
    <dbReference type="NCBI Taxonomy" id="652676"/>
    <lineage>
        <taxon>unclassified sequences</taxon>
        <taxon>metagenomes</taxon>
        <taxon>ecological metagenomes</taxon>
    </lineage>
</organism>
<reference evidence="2" key="1">
    <citation type="submission" date="2018-06" db="EMBL/GenBank/DDBJ databases">
        <authorList>
            <person name="Zhirakovskaya E."/>
        </authorList>
    </citation>
    <scope>NUCLEOTIDE SEQUENCE</scope>
</reference>